<reference evidence="10 11" key="2">
    <citation type="journal article" date="2013" name="PLoS ONE">
        <title>Whole genome mapping and re-organization of the nuclear and mitochondrial genomes of Babesia microti isolates.</title>
        <authorList>
            <person name="Cornillot E."/>
            <person name="Dassouli A."/>
            <person name="Garg A."/>
            <person name="Pachikara N."/>
            <person name="Randazzo S."/>
            <person name="Depoix D."/>
            <person name="Carcy B."/>
            <person name="Delbecq S."/>
            <person name="Frutos R."/>
            <person name="Silva J.C."/>
            <person name="Sutton R."/>
            <person name="Krause P.J."/>
            <person name="Mamoun C.B."/>
        </authorList>
    </citation>
    <scope>NUCLEOTIDE SEQUENCE [LARGE SCALE GENOMIC DNA]</scope>
    <source>
        <strain evidence="10 11">RI</strain>
    </source>
</reference>
<keyword evidence="6 9" id="KW-1133">Transmembrane helix</keyword>
<organism evidence="10 11">
    <name type="scientific">Babesia microti (strain RI)</name>
    <dbReference type="NCBI Taxonomy" id="1133968"/>
    <lineage>
        <taxon>Eukaryota</taxon>
        <taxon>Sar</taxon>
        <taxon>Alveolata</taxon>
        <taxon>Apicomplexa</taxon>
        <taxon>Aconoidasida</taxon>
        <taxon>Piroplasmida</taxon>
        <taxon>Babesiidae</taxon>
        <taxon>Babesia</taxon>
    </lineage>
</organism>
<comment type="function">
    <text evidence="8">Component of the signal peptidase complex (SPC) which catalyzes the cleavage of N-terminal signal sequences from nascent proteins as they are translocated into the lumen of the endoplasmic reticulum. Dispensable for SPC enzymatic activity.</text>
</comment>
<dbReference type="InterPro" id="IPR009542">
    <property type="entry name" value="Spc1/SPCS1"/>
</dbReference>
<comment type="similarity">
    <text evidence="2">Belongs to the SPCS1 family.</text>
</comment>
<evidence type="ECO:0000313" key="10">
    <source>
        <dbReference type="EMBL" id="SJK85900.1"/>
    </source>
</evidence>
<evidence type="ECO:0000256" key="3">
    <source>
        <dbReference type="ARBA" id="ARBA00017059"/>
    </source>
</evidence>
<reference evidence="10 11" key="1">
    <citation type="journal article" date="2012" name="Nucleic Acids Res.">
        <title>Sequencing of the smallest Apicomplexan genome from the human pathogen Babesia microti.</title>
        <authorList>
            <person name="Cornillot E."/>
            <person name="Hadj-Kaddour K."/>
            <person name="Dassouli A."/>
            <person name="Noel B."/>
            <person name="Ranwez V."/>
            <person name="Vacherie B."/>
            <person name="Augagneur Y."/>
            <person name="Bres V."/>
            <person name="Duclos A."/>
            <person name="Randazzo S."/>
            <person name="Carcy B."/>
            <person name="Debierre-Grockiego F."/>
            <person name="Delbecq S."/>
            <person name="Moubri-Menage K."/>
            <person name="Shams-Eldin H."/>
            <person name="Usmani-Brown S."/>
            <person name="Bringaud F."/>
            <person name="Wincker P."/>
            <person name="Vivares C.P."/>
            <person name="Schwarz R.T."/>
            <person name="Schetters T.P."/>
            <person name="Krause P.J."/>
            <person name="Gorenflot A."/>
            <person name="Berry V."/>
            <person name="Barbe V."/>
            <person name="Ben Mamoun C."/>
        </authorList>
    </citation>
    <scope>NUCLEOTIDE SEQUENCE [LARGE SCALE GENOMIC DNA]</scope>
    <source>
        <strain evidence="10 11">RI</strain>
    </source>
</reference>
<dbReference type="GO" id="GO:0006465">
    <property type="term" value="P:signal peptide processing"/>
    <property type="evidence" value="ECO:0007669"/>
    <property type="project" value="InterPro"/>
</dbReference>
<dbReference type="GeneID" id="24424065"/>
<evidence type="ECO:0000256" key="2">
    <source>
        <dbReference type="ARBA" id="ARBA00005245"/>
    </source>
</evidence>
<keyword evidence="5" id="KW-0256">Endoplasmic reticulum</keyword>
<dbReference type="AlphaFoldDB" id="A0A1R4AA77"/>
<dbReference type="PANTHER" id="PTHR13202:SF0">
    <property type="entry name" value="SIGNAL PEPTIDASE COMPLEX SUBUNIT 1"/>
    <property type="match status" value="1"/>
</dbReference>
<name>A0A1R4AA77_BABMR</name>
<dbReference type="RefSeq" id="XP_021338110.1">
    <property type="nucleotide sequence ID" value="XM_021483156.1"/>
</dbReference>
<evidence type="ECO:0000256" key="4">
    <source>
        <dbReference type="ARBA" id="ARBA00022692"/>
    </source>
</evidence>
<evidence type="ECO:0000256" key="5">
    <source>
        <dbReference type="ARBA" id="ARBA00022824"/>
    </source>
</evidence>
<dbReference type="OrthoDB" id="263893at2759"/>
<dbReference type="VEuPathDB" id="PiroplasmaDB:BMR1_02g01400"/>
<dbReference type="GO" id="GO:0045047">
    <property type="term" value="P:protein targeting to ER"/>
    <property type="evidence" value="ECO:0007669"/>
    <property type="project" value="TreeGrafter"/>
</dbReference>
<keyword evidence="11" id="KW-1185">Reference proteome</keyword>
<feature type="transmembrane region" description="Helical" evidence="9">
    <location>
        <begin position="36"/>
        <end position="56"/>
    </location>
</feature>
<evidence type="ECO:0000256" key="8">
    <source>
        <dbReference type="ARBA" id="ARBA00045204"/>
    </source>
</evidence>
<evidence type="ECO:0000256" key="9">
    <source>
        <dbReference type="SAM" id="Phobius"/>
    </source>
</evidence>
<feature type="transmembrane region" description="Helical" evidence="9">
    <location>
        <begin position="12"/>
        <end position="30"/>
    </location>
</feature>
<dbReference type="GO" id="GO:0005787">
    <property type="term" value="C:signal peptidase complex"/>
    <property type="evidence" value="ECO:0007669"/>
    <property type="project" value="InterPro"/>
</dbReference>
<dbReference type="KEGG" id="bmic:BMR1_02g01400"/>
<accession>A0A1R4AA77</accession>
<sequence length="73" mass="8365">MDFKGQRLAKIIIFVAMVISTIIGFLVGYYMGSFFYTFVIITIGCITVAIATIPNWQMYNKNPIQWTPISKHK</sequence>
<keyword evidence="4 9" id="KW-0812">Transmembrane</keyword>
<proteinExistence type="inferred from homology"/>
<dbReference type="PANTHER" id="PTHR13202">
    <property type="entry name" value="MICROSOMAL SIGNAL PEPTIDASE 12 KDA SUBUNIT"/>
    <property type="match status" value="1"/>
</dbReference>
<dbReference type="Proteomes" id="UP000002899">
    <property type="component" value="Chromosome II"/>
</dbReference>
<evidence type="ECO:0000256" key="7">
    <source>
        <dbReference type="ARBA" id="ARBA00023136"/>
    </source>
</evidence>
<evidence type="ECO:0000256" key="6">
    <source>
        <dbReference type="ARBA" id="ARBA00022989"/>
    </source>
</evidence>
<keyword evidence="7 9" id="KW-0472">Membrane</keyword>
<protein>
    <recommendedName>
        <fullName evidence="3">Signal peptidase complex subunit 1</fullName>
    </recommendedName>
</protein>
<evidence type="ECO:0000256" key="1">
    <source>
        <dbReference type="ARBA" id="ARBA00004477"/>
    </source>
</evidence>
<dbReference type="Pfam" id="PF06645">
    <property type="entry name" value="SPC12"/>
    <property type="match status" value="1"/>
</dbReference>
<comment type="subcellular location">
    <subcellularLocation>
        <location evidence="1">Endoplasmic reticulum membrane</location>
        <topology evidence="1">Multi-pass membrane protein</topology>
    </subcellularLocation>
</comment>
<dbReference type="EMBL" id="FO082872">
    <property type="protein sequence ID" value="SJK85900.1"/>
    <property type="molecule type" value="Genomic_DNA"/>
</dbReference>
<reference evidence="10 11" key="3">
    <citation type="journal article" date="2016" name="Sci. Rep.">
        <title>Genome-wide diversity and gene expression profiling of Babesia microti isolates identify polymorphic genes that mediate host-pathogen interactions.</title>
        <authorList>
            <person name="Silva J.C."/>
            <person name="Cornillot E."/>
            <person name="McCracken C."/>
            <person name="Usmani-Brown S."/>
            <person name="Dwivedi A."/>
            <person name="Ifeonu O.O."/>
            <person name="Crabtree J."/>
            <person name="Gotia H.T."/>
            <person name="Virji A.Z."/>
            <person name="Reynes C."/>
            <person name="Colinge J."/>
            <person name="Kumar V."/>
            <person name="Lawres L."/>
            <person name="Pazzi J.E."/>
            <person name="Pablo J.V."/>
            <person name="Hung C."/>
            <person name="Brancato J."/>
            <person name="Kumari P."/>
            <person name="Orvis J."/>
            <person name="Tretina K."/>
            <person name="Chibucos M."/>
            <person name="Ott S."/>
            <person name="Sadzewicz L."/>
            <person name="Sengamalay N."/>
            <person name="Shetty A.C."/>
            <person name="Su Q."/>
            <person name="Tallon L."/>
            <person name="Fraser C.M."/>
            <person name="Frutos R."/>
            <person name="Molina D.M."/>
            <person name="Krause P.J."/>
            <person name="Ben Mamoun C."/>
        </authorList>
    </citation>
    <scope>NUCLEOTIDE SEQUENCE [LARGE SCALE GENOMIC DNA]</scope>
    <source>
        <strain evidence="10 11">RI</strain>
    </source>
</reference>
<evidence type="ECO:0000313" key="11">
    <source>
        <dbReference type="Proteomes" id="UP000002899"/>
    </source>
</evidence>